<comment type="caution">
    <text evidence="3">The sequence shown here is derived from an EMBL/GenBank/DDBJ whole genome shotgun (WGS) entry which is preliminary data.</text>
</comment>
<name>A0ABQ4SFW0_9HYPH</name>
<feature type="chain" id="PRO_5046182442" evidence="2">
    <location>
        <begin position="29"/>
        <end position="54"/>
    </location>
</feature>
<dbReference type="Proteomes" id="UP001055153">
    <property type="component" value="Unassembled WGS sequence"/>
</dbReference>
<evidence type="ECO:0000313" key="3">
    <source>
        <dbReference type="EMBL" id="GJE01429.1"/>
    </source>
</evidence>
<feature type="region of interest" description="Disordered" evidence="1">
    <location>
        <begin position="29"/>
        <end position="54"/>
    </location>
</feature>
<keyword evidence="4" id="KW-1185">Reference proteome</keyword>
<keyword evidence="2" id="KW-0732">Signal</keyword>
<evidence type="ECO:0000256" key="2">
    <source>
        <dbReference type="SAM" id="SignalP"/>
    </source>
</evidence>
<proteinExistence type="predicted"/>
<reference evidence="3" key="1">
    <citation type="journal article" date="2021" name="Front. Microbiol.">
        <title>Comprehensive Comparative Genomics and Phenotyping of Methylobacterium Species.</title>
        <authorList>
            <person name="Alessa O."/>
            <person name="Ogura Y."/>
            <person name="Fujitani Y."/>
            <person name="Takami H."/>
            <person name="Hayashi T."/>
            <person name="Sahin N."/>
            <person name="Tani A."/>
        </authorList>
    </citation>
    <scope>NUCLEOTIDE SEQUENCE</scope>
    <source>
        <strain evidence="3">DSM 17168</strain>
    </source>
</reference>
<protein>
    <submittedName>
        <fullName evidence="3">Uncharacterized protein</fullName>
    </submittedName>
</protein>
<sequence>MLTRILSPARLLALGLVLALLGHGQARASCDDAPGGSARTLRPARLSAGASVPS</sequence>
<evidence type="ECO:0000256" key="1">
    <source>
        <dbReference type="SAM" id="MobiDB-lite"/>
    </source>
</evidence>
<dbReference type="EMBL" id="BPQQ01000037">
    <property type="protein sequence ID" value="GJE01429.1"/>
    <property type="molecule type" value="Genomic_DNA"/>
</dbReference>
<evidence type="ECO:0000313" key="4">
    <source>
        <dbReference type="Proteomes" id="UP001055153"/>
    </source>
</evidence>
<accession>A0ABQ4SFW0</accession>
<organism evidence="3 4">
    <name type="scientific">Methylobacterium isbiliense</name>
    <dbReference type="NCBI Taxonomy" id="315478"/>
    <lineage>
        <taxon>Bacteria</taxon>
        <taxon>Pseudomonadati</taxon>
        <taxon>Pseudomonadota</taxon>
        <taxon>Alphaproteobacteria</taxon>
        <taxon>Hyphomicrobiales</taxon>
        <taxon>Methylobacteriaceae</taxon>
        <taxon>Methylobacterium</taxon>
    </lineage>
</organism>
<feature type="signal peptide" evidence="2">
    <location>
        <begin position="1"/>
        <end position="28"/>
    </location>
</feature>
<reference evidence="3" key="2">
    <citation type="submission" date="2021-08" db="EMBL/GenBank/DDBJ databases">
        <authorList>
            <person name="Tani A."/>
            <person name="Ola A."/>
            <person name="Ogura Y."/>
            <person name="Katsura K."/>
            <person name="Hayashi T."/>
        </authorList>
    </citation>
    <scope>NUCLEOTIDE SEQUENCE</scope>
    <source>
        <strain evidence="3">DSM 17168</strain>
    </source>
</reference>
<gene>
    <name evidence="3" type="ORF">GMJLKIPL_3359</name>
</gene>
<dbReference type="RefSeq" id="WP_238236338.1">
    <property type="nucleotide sequence ID" value="NZ_BPQQ01000037.1"/>
</dbReference>